<keyword evidence="8" id="KW-0511">Multifunctional enzyme</keyword>
<keyword evidence="4" id="KW-0540">Nuclease</keyword>
<reference evidence="10" key="2">
    <citation type="journal article" date="2023" name="Infect Dis Poverty">
        <title>Chromosome-scale genome of the human blood fluke Schistosoma mekongi and its implications for public health.</title>
        <authorList>
            <person name="Zhou M."/>
            <person name="Xu L."/>
            <person name="Xu D."/>
            <person name="Chen W."/>
            <person name="Khan J."/>
            <person name="Hu Y."/>
            <person name="Huang H."/>
            <person name="Wei H."/>
            <person name="Zhang Y."/>
            <person name="Chusongsang P."/>
            <person name="Tanasarnprasert K."/>
            <person name="Hu X."/>
            <person name="Limpanont Y."/>
            <person name="Lv Z."/>
        </authorList>
    </citation>
    <scope>NUCLEOTIDE SEQUENCE</scope>
    <source>
        <strain evidence="10">LV_2022a</strain>
    </source>
</reference>
<dbReference type="FunFam" id="3.30.70.270:FF:000020">
    <property type="entry name" value="Transposon Tf2-6 polyprotein-like Protein"/>
    <property type="match status" value="1"/>
</dbReference>
<keyword evidence="2" id="KW-0808">Transferase</keyword>
<dbReference type="CDD" id="cd01647">
    <property type="entry name" value="RT_LTR"/>
    <property type="match status" value="1"/>
</dbReference>
<feature type="non-terminal residue" evidence="10">
    <location>
        <position position="1"/>
    </location>
</feature>
<keyword evidence="6" id="KW-0378">Hydrolase</keyword>
<evidence type="ECO:0000313" key="11">
    <source>
        <dbReference type="Proteomes" id="UP001292079"/>
    </source>
</evidence>
<protein>
    <recommendedName>
        <fullName evidence="9">Reverse transcriptase domain-containing protein</fullName>
    </recommendedName>
</protein>
<dbReference type="Gene3D" id="3.30.70.270">
    <property type="match status" value="2"/>
</dbReference>
<dbReference type="Proteomes" id="UP001292079">
    <property type="component" value="Unassembled WGS sequence"/>
</dbReference>
<dbReference type="SUPFAM" id="SSF56672">
    <property type="entry name" value="DNA/RNA polymerases"/>
    <property type="match status" value="1"/>
</dbReference>
<dbReference type="FunFam" id="3.10.10.10:FF:000007">
    <property type="entry name" value="Retrovirus-related Pol polyprotein from transposon 17.6-like Protein"/>
    <property type="match status" value="1"/>
</dbReference>
<evidence type="ECO:0000256" key="5">
    <source>
        <dbReference type="ARBA" id="ARBA00022759"/>
    </source>
</evidence>
<dbReference type="PROSITE" id="PS50878">
    <property type="entry name" value="RT_POL"/>
    <property type="match status" value="1"/>
</dbReference>
<feature type="non-terminal residue" evidence="10">
    <location>
        <position position="394"/>
    </location>
</feature>
<keyword evidence="1" id="KW-0645">Protease</keyword>
<evidence type="ECO:0000313" key="10">
    <source>
        <dbReference type="EMBL" id="KAK4467608.1"/>
    </source>
</evidence>
<evidence type="ECO:0000256" key="2">
    <source>
        <dbReference type="ARBA" id="ARBA00022679"/>
    </source>
</evidence>
<feature type="domain" description="Reverse transcriptase" evidence="9">
    <location>
        <begin position="56"/>
        <end position="233"/>
    </location>
</feature>
<dbReference type="GO" id="GO:0008233">
    <property type="term" value="F:peptidase activity"/>
    <property type="evidence" value="ECO:0007669"/>
    <property type="project" value="UniProtKB-KW"/>
</dbReference>
<dbReference type="InterPro" id="IPR000477">
    <property type="entry name" value="RT_dom"/>
</dbReference>
<dbReference type="GO" id="GO:0006508">
    <property type="term" value="P:proteolysis"/>
    <property type="evidence" value="ECO:0007669"/>
    <property type="project" value="UniProtKB-KW"/>
</dbReference>
<evidence type="ECO:0000259" key="9">
    <source>
        <dbReference type="PROSITE" id="PS50878"/>
    </source>
</evidence>
<dbReference type="EMBL" id="JALJAT010000008">
    <property type="protein sequence ID" value="KAK4467608.1"/>
    <property type="molecule type" value="Genomic_DNA"/>
</dbReference>
<keyword evidence="5" id="KW-0255">Endonuclease</keyword>
<sequence>LLKEFSELLSAVYGNKEVKHDIVHHIDTTGPPVHFRPRRLDPKRLSIAKAEFDKLLQLGVIRPSNSAWASPLHMVPKKNGEMRPCGDYRALNKQTIADRYPIPHIQDFVNNVSGTTIFSKIDLVRAYYQIPVAPADICKTAITTPFGLYEFLRMPFGLNNAAQTFQRFIDTVLRGLNFVYAYIDDLLVASSTADEHLQHLRQLFQRLSAYGIVVNPEKCEFGKSSLQFLGHVVNSQGITPIPANVEVINNYPVPESFKKLRQFLRLVNYYRRFIPHCAQVAQPLTDLLRGHSRSFIMTEAAIRAFEQLKGILSSETLLARRNHNAPLALSTDASNIAVGAVLQQRVDGHWQPLSFFSKRLNDTQTRYSTFGRELLAMYLAIKYFRHMLEGSAFT</sequence>
<dbReference type="InterPro" id="IPR050951">
    <property type="entry name" value="Retrovirus_Pol_polyprotein"/>
</dbReference>
<evidence type="ECO:0000256" key="4">
    <source>
        <dbReference type="ARBA" id="ARBA00022722"/>
    </source>
</evidence>
<reference evidence="10" key="1">
    <citation type="submission" date="2022-04" db="EMBL/GenBank/DDBJ databases">
        <authorList>
            <person name="Xu L."/>
            <person name="Lv Z."/>
        </authorList>
    </citation>
    <scope>NUCLEOTIDE SEQUENCE</scope>
    <source>
        <strain evidence="10">LV_2022a</strain>
    </source>
</reference>
<name>A0AAE1Z5M7_SCHME</name>
<proteinExistence type="predicted"/>
<evidence type="ECO:0000256" key="1">
    <source>
        <dbReference type="ARBA" id="ARBA00022670"/>
    </source>
</evidence>
<dbReference type="GO" id="GO:0004519">
    <property type="term" value="F:endonuclease activity"/>
    <property type="evidence" value="ECO:0007669"/>
    <property type="project" value="UniProtKB-KW"/>
</dbReference>
<dbReference type="InterPro" id="IPR043502">
    <property type="entry name" value="DNA/RNA_pol_sf"/>
</dbReference>
<gene>
    <name evidence="10" type="ORF">MN116_000273</name>
</gene>
<comment type="caution">
    <text evidence="10">The sequence shown here is derived from an EMBL/GenBank/DDBJ whole genome shotgun (WGS) entry which is preliminary data.</text>
</comment>
<evidence type="ECO:0000256" key="8">
    <source>
        <dbReference type="ARBA" id="ARBA00023268"/>
    </source>
</evidence>
<dbReference type="InterPro" id="IPR043128">
    <property type="entry name" value="Rev_trsase/Diguanyl_cyclase"/>
</dbReference>
<evidence type="ECO:0000256" key="7">
    <source>
        <dbReference type="ARBA" id="ARBA00022918"/>
    </source>
</evidence>
<keyword evidence="11" id="KW-1185">Reference proteome</keyword>
<accession>A0AAE1Z5M7</accession>
<evidence type="ECO:0000256" key="3">
    <source>
        <dbReference type="ARBA" id="ARBA00022695"/>
    </source>
</evidence>
<evidence type="ECO:0000256" key="6">
    <source>
        <dbReference type="ARBA" id="ARBA00022801"/>
    </source>
</evidence>
<keyword evidence="3" id="KW-0548">Nucleotidyltransferase</keyword>
<dbReference type="Pfam" id="PF00078">
    <property type="entry name" value="RVT_1"/>
    <property type="match status" value="1"/>
</dbReference>
<dbReference type="AlphaFoldDB" id="A0AAE1Z5M7"/>
<dbReference type="PANTHER" id="PTHR37984">
    <property type="entry name" value="PROTEIN CBG26694"/>
    <property type="match status" value="1"/>
</dbReference>
<organism evidence="10 11">
    <name type="scientific">Schistosoma mekongi</name>
    <name type="common">Parasitic worm</name>
    <dbReference type="NCBI Taxonomy" id="38744"/>
    <lineage>
        <taxon>Eukaryota</taxon>
        <taxon>Metazoa</taxon>
        <taxon>Spiralia</taxon>
        <taxon>Lophotrochozoa</taxon>
        <taxon>Platyhelminthes</taxon>
        <taxon>Trematoda</taxon>
        <taxon>Digenea</taxon>
        <taxon>Strigeidida</taxon>
        <taxon>Schistosomatoidea</taxon>
        <taxon>Schistosomatidae</taxon>
        <taxon>Schistosoma</taxon>
    </lineage>
</organism>
<dbReference type="PANTHER" id="PTHR37984:SF5">
    <property type="entry name" value="PROTEIN NYNRIN-LIKE"/>
    <property type="match status" value="1"/>
</dbReference>
<dbReference type="InterPro" id="IPR041577">
    <property type="entry name" value="RT_RNaseH_2"/>
</dbReference>
<dbReference type="GO" id="GO:0003964">
    <property type="term" value="F:RNA-directed DNA polymerase activity"/>
    <property type="evidence" value="ECO:0007669"/>
    <property type="project" value="UniProtKB-KW"/>
</dbReference>
<dbReference type="Gene3D" id="3.10.10.10">
    <property type="entry name" value="HIV Type 1 Reverse Transcriptase, subunit A, domain 1"/>
    <property type="match status" value="1"/>
</dbReference>
<dbReference type="FunFam" id="3.30.70.270:FF:000164">
    <property type="match status" value="1"/>
</dbReference>
<keyword evidence="7" id="KW-0695">RNA-directed DNA polymerase</keyword>
<dbReference type="Pfam" id="PF17919">
    <property type="entry name" value="RT_RNaseH_2"/>
    <property type="match status" value="1"/>
</dbReference>